<dbReference type="EMBL" id="DXCO01000037">
    <property type="protein sequence ID" value="HIY78528.1"/>
    <property type="molecule type" value="Genomic_DNA"/>
</dbReference>
<reference evidence="2" key="2">
    <citation type="submission" date="2021-04" db="EMBL/GenBank/DDBJ databases">
        <authorList>
            <person name="Gilroy R."/>
        </authorList>
    </citation>
    <scope>NUCLEOTIDE SEQUENCE</scope>
    <source>
        <strain evidence="2">CHK199-9574</strain>
    </source>
</reference>
<feature type="domain" description="Glycoside hydrolase 123 catalytic" evidence="1">
    <location>
        <begin position="183"/>
        <end position="520"/>
    </location>
</feature>
<evidence type="ECO:0000313" key="3">
    <source>
        <dbReference type="Proteomes" id="UP000824135"/>
    </source>
</evidence>
<dbReference type="Proteomes" id="UP000824135">
    <property type="component" value="Unassembled WGS sequence"/>
</dbReference>
<evidence type="ECO:0000259" key="1">
    <source>
        <dbReference type="Pfam" id="PF13320"/>
    </source>
</evidence>
<dbReference type="Pfam" id="PF13320">
    <property type="entry name" value="GH123_cat"/>
    <property type="match status" value="1"/>
</dbReference>
<organism evidence="2 3">
    <name type="scientific">Candidatus Borkfalkia excrementavium</name>
    <dbReference type="NCBI Taxonomy" id="2838505"/>
    <lineage>
        <taxon>Bacteria</taxon>
        <taxon>Bacillati</taxon>
        <taxon>Bacillota</taxon>
        <taxon>Clostridia</taxon>
        <taxon>Christensenellales</taxon>
        <taxon>Christensenellaceae</taxon>
        <taxon>Candidatus Borkfalkia</taxon>
    </lineage>
</organism>
<reference evidence="2" key="1">
    <citation type="journal article" date="2021" name="PeerJ">
        <title>Extensive microbial diversity within the chicken gut microbiome revealed by metagenomics and culture.</title>
        <authorList>
            <person name="Gilroy R."/>
            <person name="Ravi A."/>
            <person name="Getino M."/>
            <person name="Pursley I."/>
            <person name="Horton D.L."/>
            <person name="Alikhan N.F."/>
            <person name="Baker D."/>
            <person name="Gharbi K."/>
            <person name="Hall N."/>
            <person name="Watson M."/>
            <person name="Adriaenssens E.M."/>
            <person name="Foster-Nyarko E."/>
            <person name="Jarju S."/>
            <person name="Secka A."/>
            <person name="Antonio M."/>
            <person name="Oren A."/>
            <person name="Chaudhuri R.R."/>
            <person name="La Ragione R."/>
            <person name="Hildebrand F."/>
            <person name="Pallen M.J."/>
        </authorList>
    </citation>
    <scope>NUCLEOTIDE SEQUENCE</scope>
    <source>
        <strain evidence="2">CHK199-9574</strain>
    </source>
</reference>
<proteinExistence type="predicted"/>
<name>A0A9D1Z946_9FIRM</name>
<dbReference type="AlphaFoldDB" id="A0A9D1Z946"/>
<dbReference type="InterPro" id="IPR025150">
    <property type="entry name" value="GH123_cat"/>
</dbReference>
<protein>
    <submittedName>
        <fullName evidence="2">DUF4091 domain-containing protein</fullName>
    </submittedName>
</protein>
<accession>A0A9D1Z946</accession>
<gene>
    <name evidence="2" type="ORF">H9728_05740</name>
</gene>
<comment type="caution">
    <text evidence="2">The sequence shown here is derived from an EMBL/GenBank/DDBJ whole genome shotgun (WGS) entry which is preliminary data.</text>
</comment>
<evidence type="ECO:0000313" key="2">
    <source>
        <dbReference type="EMBL" id="HIY78528.1"/>
    </source>
</evidence>
<sequence length="576" mass="67042">MKWTIIDGYTKFREYEGVEFFYKFEENFRDKTPALLSAKNDEICFQVLMIDEEEFAFTCGKEPYFTVQGLLPVYRVEVLLEDGDVTAECFPEDFIDDDDGLRYSDILLKTEQKHCAKYQPGILFVKLNVPAGAKTGRHSGMINIYSRVMTDDERLIESKDFSFDVYDYVFSPASEQKFCLDLWQHCSNIARYHEVGLFSDEHFAILKKYVQSLAQLGQKAITVVASDAPWCSQRAYNHITGQSDLFEYAMMRAVRDRNGQFAFDFSPMKRYIDLCMDCGIAEEIDVFGLIGIWQDDFMKLGDIVEGEKGAPRIRYYDEAEGAFRYMRRKEEVELYLEALFRFFSEEGWLEKVRVIADEPAEWDSYLEKKCQLEKLRPNIKYKTAINHAEALKYIAPESTDIAPFILLFGEDADDVIEYKKANENSKVYYYVCGGPLFPNTFILSSLLECRLIPILAEFMNLDGFLRWNYTVWPKDPRSQLHYMFHSGDLNFVYPSRGGDVLLSLRYFALKAGIKEFELLKEVGEETRQKVYDLLIKDKKFYIQLKHKVASECFSLDAKDYAEAKRILLQEAGKKSL</sequence>